<evidence type="ECO:0000256" key="4">
    <source>
        <dbReference type="ARBA" id="ARBA00022640"/>
    </source>
</evidence>
<keyword evidence="11" id="KW-0408">Iron</keyword>
<dbReference type="Proteomes" id="UP000664859">
    <property type="component" value="Unassembled WGS sequence"/>
</dbReference>
<feature type="region of interest" description="Disordered" evidence="14">
    <location>
        <begin position="47"/>
        <end position="83"/>
    </location>
</feature>
<dbReference type="InterPro" id="IPR017941">
    <property type="entry name" value="Rieske_2Fe-2S"/>
</dbReference>
<feature type="compositionally biased region" description="Basic and acidic residues" evidence="14">
    <location>
        <begin position="61"/>
        <end position="73"/>
    </location>
</feature>
<dbReference type="SUPFAM" id="SSF50022">
    <property type="entry name" value="ISP domain"/>
    <property type="match status" value="1"/>
</dbReference>
<dbReference type="Gene3D" id="2.102.10.10">
    <property type="entry name" value="Rieske [2Fe-2S] iron-sulphur domain"/>
    <property type="match status" value="1"/>
</dbReference>
<dbReference type="PANTHER" id="PTHR21266:SF32">
    <property type="entry name" value="CHOLESTEROL 7-DESATURASE NVD"/>
    <property type="match status" value="1"/>
</dbReference>
<evidence type="ECO:0000256" key="1">
    <source>
        <dbReference type="ARBA" id="ARBA00004229"/>
    </source>
</evidence>
<evidence type="ECO:0000259" key="15">
    <source>
        <dbReference type="PROSITE" id="PS51296"/>
    </source>
</evidence>
<comment type="subcellular location">
    <subcellularLocation>
        <location evidence="2">Membrane</location>
    </subcellularLocation>
    <subcellularLocation>
        <location evidence="1">Plastid</location>
        <location evidence="1">Chloroplast</location>
    </subcellularLocation>
</comment>
<dbReference type="GO" id="GO:0010277">
    <property type="term" value="F:chlorophyllide a oxygenase activity"/>
    <property type="evidence" value="ECO:0007669"/>
    <property type="project" value="InterPro"/>
</dbReference>
<dbReference type="GO" id="GO:0051537">
    <property type="term" value="F:2 iron, 2 sulfur cluster binding"/>
    <property type="evidence" value="ECO:0007669"/>
    <property type="project" value="UniProtKB-KW"/>
</dbReference>
<keyword evidence="3" id="KW-0150">Chloroplast</keyword>
<evidence type="ECO:0000256" key="6">
    <source>
        <dbReference type="ARBA" id="ARBA00022714"/>
    </source>
</evidence>
<evidence type="ECO:0000256" key="12">
    <source>
        <dbReference type="ARBA" id="ARBA00023014"/>
    </source>
</evidence>
<dbReference type="InterPro" id="IPR013626">
    <property type="entry name" value="PaO"/>
</dbReference>
<keyword evidence="13" id="KW-0472">Membrane</keyword>
<keyword evidence="6" id="KW-0001">2Fe-2S</keyword>
<evidence type="ECO:0000313" key="17">
    <source>
        <dbReference type="Proteomes" id="UP000664859"/>
    </source>
</evidence>
<dbReference type="AlphaFoldDB" id="A0A835YQK4"/>
<keyword evidence="10" id="KW-0560">Oxidoreductase</keyword>
<name>A0A835YQK4_9STRA</name>
<dbReference type="EMBL" id="JAFCMP010000479">
    <property type="protein sequence ID" value="KAG5179286.1"/>
    <property type="molecule type" value="Genomic_DNA"/>
</dbReference>
<keyword evidence="9" id="KW-1133">Transmembrane helix</keyword>
<sequence>MACNVYLTDLQTRARAKKIMAQRHLLQLLMACLRCLYMHTCRRQAMGVEKRPRQPKRRAKADRGAGRQRIADRDDLDASTAEQSKSCNYKDGRRIIVCIRRSLAREALQDVAQAQLQMVQLAWVAEYLDGRATSSCSDDRLAFQATEEQLSKVPEIIRRAAGPAATTVPEHQALTPEMSLLLGPESARGAARWYPPSNRKRRSEPAGGPNTRLGHVREDECIACTTRLLAVATATRAPAERLCTVWPKQTTPSRDLQTSSARRKQERSRAPTAAGNLILRAIAPCEGFVDPEPKRLVCAYHGWEFEGDGRGARIPQAEGTAEETALRSRRCCLEVLPTQVRTGLVWVWRDTSPEGLAASAVTPPQADDAVDGPDFDGWWYMRDVPFSDDVLIENLGDPAHVPFAHHNVISDRSRAEPLRLQLESAEDAVKLNLHGSPGYLTKPHPIAAVLSPTPSPQSCLICQTPGWRLKHQRCCTTSDNLSFWIVNHMVPTAPGRSRFFVRQSRNFLRSTKPRYKEHLFQHTVLDSDNMIIKLQEHAYNKVQLTKQYEASVFMPSECDTPVRAFRKWYRKNPPQWAPGVQETYDNAHLEPSRFDALERYESHTKHCASCRLALLQTQQRRNACLAASVLLLAAAAVLPPRRPHQSQQQQLQWCQRQLATS</sequence>
<dbReference type="PROSITE" id="PS51296">
    <property type="entry name" value="RIESKE"/>
    <property type="match status" value="1"/>
</dbReference>
<feature type="domain" description="Rieske" evidence="15">
    <location>
        <begin position="280"/>
        <end position="347"/>
    </location>
</feature>
<evidence type="ECO:0000256" key="13">
    <source>
        <dbReference type="ARBA" id="ARBA00023136"/>
    </source>
</evidence>
<comment type="caution">
    <text evidence="16">The sequence shown here is derived from an EMBL/GenBank/DDBJ whole genome shotgun (WGS) entry which is preliminary data.</text>
</comment>
<dbReference type="SUPFAM" id="SSF55961">
    <property type="entry name" value="Bet v1-like"/>
    <property type="match status" value="1"/>
</dbReference>
<dbReference type="InterPro" id="IPR050584">
    <property type="entry name" value="Cholesterol_7-desaturase"/>
</dbReference>
<evidence type="ECO:0000256" key="3">
    <source>
        <dbReference type="ARBA" id="ARBA00022528"/>
    </source>
</evidence>
<protein>
    <recommendedName>
        <fullName evidence="15">Rieske domain-containing protein</fullName>
    </recommendedName>
</protein>
<organism evidence="16 17">
    <name type="scientific">Tribonema minus</name>
    <dbReference type="NCBI Taxonomy" id="303371"/>
    <lineage>
        <taxon>Eukaryota</taxon>
        <taxon>Sar</taxon>
        <taxon>Stramenopiles</taxon>
        <taxon>Ochrophyta</taxon>
        <taxon>PX clade</taxon>
        <taxon>Xanthophyceae</taxon>
        <taxon>Tribonematales</taxon>
        <taxon>Tribonemataceae</taxon>
        <taxon>Tribonema</taxon>
    </lineage>
</organism>
<keyword evidence="5" id="KW-0812">Transmembrane</keyword>
<dbReference type="Pfam" id="PF08417">
    <property type="entry name" value="PaO"/>
    <property type="match status" value="1"/>
</dbReference>
<dbReference type="InterPro" id="IPR036922">
    <property type="entry name" value="Rieske_2Fe-2S_sf"/>
</dbReference>
<keyword evidence="7" id="KW-0479">Metal-binding</keyword>
<gene>
    <name evidence="16" type="ORF">JKP88DRAFT_264310</name>
</gene>
<evidence type="ECO:0000256" key="5">
    <source>
        <dbReference type="ARBA" id="ARBA00022692"/>
    </source>
</evidence>
<evidence type="ECO:0000256" key="9">
    <source>
        <dbReference type="ARBA" id="ARBA00022989"/>
    </source>
</evidence>
<feature type="region of interest" description="Disordered" evidence="14">
    <location>
        <begin position="250"/>
        <end position="271"/>
    </location>
</feature>
<keyword evidence="12" id="KW-0411">Iron-sulfur</keyword>
<evidence type="ECO:0000256" key="2">
    <source>
        <dbReference type="ARBA" id="ARBA00004370"/>
    </source>
</evidence>
<evidence type="ECO:0000256" key="11">
    <source>
        <dbReference type="ARBA" id="ARBA00023004"/>
    </source>
</evidence>
<dbReference type="Gene3D" id="3.90.380.10">
    <property type="entry name" value="Naphthalene 1,2-dioxygenase Alpha Subunit, Chain A, domain 1"/>
    <property type="match status" value="1"/>
</dbReference>
<proteinExistence type="predicted"/>
<evidence type="ECO:0000256" key="7">
    <source>
        <dbReference type="ARBA" id="ARBA00022723"/>
    </source>
</evidence>
<evidence type="ECO:0000313" key="16">
    <source>
        <dbReference type="EMBL" id="KAG5179286.1"/>
    </source>
</evidence>
<dbReference type="GO" id="GO:0016020">
    <property type="term" value="C:membrane"/>
    <property type="evidence" value="ECO:0007669"/>
    <property type="project" value="UniProtKB-SubCell"/>
</dbReference>
<dbReference type="GO" id="GO:0046872">
    <property type="term" value="F:metal ion binding"/>
    <property type="evidence" value="ECO:0007669"/>
    <property type="project" value="UniProtKB-KW"/>
</dbReference>
<evidence type="ECO:0000256" key="14">
    <source>
        <dbReference type="SAM" id="MobiDB-lite"/>
    </source>
</evidence>
<dbReference type="PANTHER" id="PTHR21266">
    <property type="entry name" value="IRON-SULFUR DOMAIN CONTAINING PROTEIN"/>
    <property type="match status" value="1"/>
</dbReference>
<keyword evidence="4" id="KW-0934">Plastid</keyword>
<evidence type="ECO:0000256" key="8">
    <source>
        <dbReference type="ARBA" id="ARBA00022946"/>
    </source>
</evidence>
<feature type="compositionally biased region" description="Polar residues" evidence="14">
    <location>
        <begin position="250"/>
        <end position="260"/>
    </location>
</feature>
<dbReference type="GO" id="GO:0009507">
    <property type="term" value="C:chloroplast"/>
    <property type="evidence" value="ECO:0007669"/>
    <property type="project" value="UniProtKB-SubCell"/>
</dbReference>
<keyword evidence="8" id="KW-0809">Transit peptide</keyword>
<accession>A0A835YQK4</accession>
<reference evidence="16" key="1">
    <citation type="submission" date="2021-02" db="EMBL/GenBank/DDBJ databases">
        <title>First Annotated Genome of the Yellow-green Alga Tribonema minus.</title>
        <authorList>
            <person name="Mahan K.M."/>
        </authorList>
    </citation>
    <scope>NUCLEOTIDE SEQUENCE</scope>
    <source>
        <strain evidence="16">UTEX B ZZ1240</strain>
    </source>
</reference>
<keyword evidence="17" id="KW-1185">Reference proteome</keyword>
<dbReference type="OrthoDB" id="426882at2759"/>
<feature type="region of interest" description="Disordered" evidence="14">
    <location>
        <begin position="189"/>
        <end position="214"/>
    </location>
</feature>
<evidence type="ECO:0000256" key="10">
    <source>
        <dbReference type="ARBA" id="ARBA00023002"/>
    </source>
</evidence>